<dbReference type="PRINTS" id="PR00368">
    <property type="entry name" value="FADPNR"/>
</dbReference>
<feature type="domain" description="FAD/NAD(P)-binding" evidence="5">
    <location>
        <begin position="3"/>
        <end position="284"/>
    </location>
</feature>
<dbReference type="Pfam" id="PF07992">
    <property type="entry name" value="Pyr_redox_2"/>
    <property type="match status" value="1"/>
</dbReference>
<keyword evidence="3" id="KW-0285">Flavoprotein</keyword>
<evidence type="ECO:0000259" key="5">
    <source>
        <dbReference type="Pfam" id="PF07992"/>
    </source>
</evidence>
<evidence type="ECO:0000256" key="1">
    <source>
        <dbReference type="ARBA" id="ARBA00001974"/>
    </source>
</evidence>
<comment type="cofactor">
    <cofactor evidence="1">
        <name>FAD</name>
        <dbReference type="ChEBI" id="CHEBI:57692"/>
    </cofactor>
</comment>
<keyword evidence="7" id="KW-1185">Reference proteome</keyword>
<organism evidence="6 7">
    <name type="scientific">Radiobacillus deserti</name>
    <dbReference type="NCBI Taxonomy" id="2594883"/>
    <lineage>
        <taxon>Bacteria</taxon>
        <taxon>Bacillati</taxon>
        <taxon>Bacillota</taxon>
        <taxon>Bacilli</taxon>
        <taxon>Bacillales</taxon>
        <taxon>Bacillaceae</taxon>
        <taxon>Radiobacillus</taxon>
    </lineage>
</organism>
<protein>
    <submittedName>
        <fullName evidence="6">NAD(P)/FAD-dependent oxidoreductase</fullName>
    </submittedName>
</protein>
<evidence type="ECO:0000313" key="7">
    <source>
        <dbReference type="Proteomes" id="UP000315215"/>
    </source>
</evidence>
<dbReference type="PRINTS" id="PR00469">
    <property type="entry name" value="PNDRDTASEII"/>
</dbReference>
<dbReference type="OrthoDB" id="9806179at2"/>
<dbReference type="Gene3D" id="3.50.50.60">
    <property type="entry name" value="FAD/NAD(P)-binding domain"/>
    <property type="match status" value="2"/>
</dbReference>
<dbReference type="InterPro" id="IPR050097">
    <property type="entry name" value="Ferredoxin-NADP_redctase_2"/>
</dbReference>
<name>A0A516KLI6_9BACI</name>
<proteinExistence type="predicted"/>
<comment type="subunit">
    <text evidence="2">Homodimer.</text>
</comment>
<dbReference type="GO" id="GO:0016491">
    <property type="term" value="F:oxidoreductase activity"/>
    <property type="evidence" value="ECO:0007669"/>
    <property type="project" value="UniProtKB-KW"/>
</dbReference>
<sequence length="297" mass="32685">MMFDCVIVGGGIAGLQAAIQLSRYQHNVVVIDAKDGRSNLCRCYHNVLGFPNGVSGQELRDTGEKQAQELDVQFLNDRVKKITKIEHGFEFLLSNHSSIIGKRVLLATGVKDRIPLLPELKACLGMSVYVCPDCDGYEIKDKKALILGSGDVGAHMAITLHYFSKDLTYINHERKPLSAEVKQELESKGITYVESQIKQVITDGSQFKQVIVEDGTAITANHAFVAFGGNKVNSELAEQLGVELYKNKHVLVNQRTKMTNVEHVWAAGDVVAHSEQVTIAMGDGMQAAIWIHKTLLP</sequence>
<gene>
    <name evidence="6" type="ORF">FN924_17620</name>
</gene>
<dbReference type="KEGG" id="aqt:FN924_17620"/>
<evidence type="ECO:0000256" key="2">
    <source>
        <dbReference type="ARBA" id="ARBA00011738"/>
    </source>
</evidence>
<dbReference type="PANTHER" id="PTHR48105">
    <property type="entry name" value="THIOREDOXIN REDUCTASE 1-RELATED-RELATED"/>
    <property type="match status" value="1"/>
</dbReference>
<evidence type="ECO:0000313" key="6">
    <source>
        <dbReference type="EMBL" id="QDP42254.1"/>
    </source>
</evidence>
<dbReference type="InterPro" id="IPR036188">
    <property type="entry name" value="FAD/NAD-bd_sf"/>
</dbReference>
<evidence type="ECO:0000256" key="4">
    <source>
        <dbReference type="ARBA" id="ARBA00023002"/>
    </source>
</evidence>
<dbReference type="EMBL" id="CP041666">
    <property type="protein sequence ID" value="QDP42254.1"/>
    <property type="molecule type" value="Genomic_DNA"/>
</dbReference>
<dbReference type="AlphaFoldDB" id="A0A516KLI6"/>
<accession>A0A516KLI6</accession>
<dbReference type="InterPro" id="IPR023753">
    <property type="entry name" value="FAD/NAD-binding_dom"/>
</dbReference>
<dbReference type="Proteomes" id="UP000315215">
    <property type="component" value="Chromosome"/>
</dbReference>
<dbReference type="SUPFAM" id="SSF51905">
    <property type="entry name" value="FAD/NAD(P)-binding domain"/>
    <property type="match status" value="1"/>
</dbReference>
<evidence type="ECO:0000256" key="3">
    <source>
        <dbReference type="ARBA" id="ARBA00022630"/>
    </source>
</evidence>
<reference evidence="6 7" key="1">
    <citation type="submission" date="2019-07" db="EMBL/GenBank/DDBJ databases">
        <authorList>
            <person name="Li J."/>
        </authorList>
    </citation>
    <scope>NUCLEOTIDE SEQUENCE [LARGE SCALE GENOMIC DNA]</scope>
    <source>
        <strain evidence="6 7">TKL69</strain>
    </source>
</reference>
<keyword evidence="4" id="KW-0560">Oxidoreductase</keyword>